<organism evidence="1 2">
    <name type="scientific">Ichthyophthirius multifiliis</name>
    <name type="common">White spot disease agent</name>
    <name type="synonym">Ich</name>
    <dbReference type="NCBI Taxonomy" id="5932"/>
    <lineage>
        <taxon>Eukaryota</taxon>
        <taxon>Sar</taxon>
        <taxon>Alveolata</taxon>
        <taxon>Ciliophora</taxon>
        <taxon>Intramacronucleata</taxon>
        <taxon>Oligohymenophorea</taxon>
        <taxon>Hymenostomatida</taxon>
        <taxon>Ophryoglenina</taxon>
        <taxon>Ichthyophthirius</taxon>
    </lineage>
</organism>
<gene>
    <name evidence="1" type="ORF">IMG5_005470</name>
</gene>
<dbReference type="AlphaFoldDB" id="G0QJH4"/>
<name>G0QJH4_ICHMU</name>
<dbReference type="PANTHER" id="PTHR20929">
    <property type="entry name" value="LUNG ADENOMA SUSCEPTIBILITY 1-RELATED"/>
    <property type="match status" value="1"/>
</dbReference>
<dbReference type="EMBL" id="GL983067">
    <property type="protein sequence ID" value="EGR34625.1"/>
    <property type="molecule type" value="Genomic_DNA"/>
</dbReference>
<dbReference type="RefSeq" id="XP_004039929.1">
    <property type="nucleotide sequence ID" value="XM_004039881.1"/>
</dbReference>
<dbReference type="InParanoid" id="G0QJH4"/>
<proteinExistence type="predicted"/>
<dbReference type="PANTHER" id="PTHR20929:SF11">
    <property type="entry name" value="DYNEIN AXONEMAL INTERMEDIATE CHAIN 7"/>
    <property type="match status" value="1"/>
</dbReference>
<dbReference type="OrthoDB" id="297923at2759"/>
<reference evidence="1 2" key="1">
    <citation type="submission" date="2011-07" db="EMBL/GenBank/DDBJ databases">
        <authorList>
            <person name="Coyne R."/>
            <person name="Brami D."/>
            <person name="Johnson J."/>
            <person name="Hostetler J."/>
            <person name="Hannick L."/>
            <person name="Clark T."/>
            <person name="Cassidy-Hanley D."/>
            <person name="Inman J."/>
        </authorList>
    </citation>
    <scope>NUCLEOTIDE SEQUENCE [LARGE SCALE GENOMIC DNA]</scope>
    <source>
        <strain evidence="1 2">G5</strain>
    </source>
</reference>
<sequence length="227" mass="27141">MDLSEKLQEEERLKSWDFIVRCDGKPKIYVKKDINAMDYYKKNECYEDIKQLFYPNQDNQEPINYHTIAPIKVYYKIQPEIILQEQIIIAGWDNKDCVDLALNDISRGVSSFHIKSSKWNKQIGVNQLVVQVRENPEYDENFIENTAKDWKIVSWYSNMCGFYNFNESDKNIKLEIVKNTEFHSNFYAACKDQKNINLNQMEDLELIEFWESIKDFCQQTQLFSFTE</sequence>
<evidence type="ECO:0000313" key="2">
    <source>
        <dbReference type="Proteomes" id="UP000008983"/>
    </source>
</evidence>
<dbReference type="Proteomes" id="UP000008983">
    <property type="component" value="Unassembled WGS sequence"/>
</dbReference>
<dbReference type="GO" id="GO:0005930">
    <property type="term" value="C:axoneme"/>
    <property type="evidence" value="ECO:0007669"/>
    <property type="project" value="TreeGrafter"/>
</dbReference>
<dbReference type="InterPro" id="IPR023247">
    <property type="entry name" value="IC97/Dnai7-like"/>
</dbReference>
<dbReference type="GO" id="GO:0008017">
    <property type="term" value="F:microtubule binding"/>
    <property type="evidence" value="ECO:0007669"/>
    <property type="project" value="TreeGrafter"/>
</dbReference>
<protein>
    <submittedName>
        <fullName evidence="1">Uncharacterized protein</fullName>
    </submittedName>
</protein>
<evidence type="ECO:0000313" key="1">
    <source>
        <dbReference type="EMBL" id="EGR34625.1"/>
    </source>
</evidence>
<dbReference type="GeneID" id="14910823"/>
<keyword evidence="2" id="KW-1185">Reference proteome</keyword>
<dbReference type="GO" id="GO:0048487">
    <property type="term" value="F:beta-tubulin binding"/>
    <property type="evidence" value="ECO:0007669"/>
    <property type="project" value="TreeGrafter"/>
</dbReference>
<accession>G0QJH4</accession>